<protein>
    <recommendedName>
        <fullName evidence="3">Glycosyltransferase 2-like domain-containing protein</fullName>
    </recommendedName>
</protein>
<dbReference type="Proteomes" id="UP000264883">
    <property type="component" value="Chromosome"/>
</dbReference>
<dbReference type="KEGG" id="cia:BEN51_06375"/>
<feature type="domain" description="Glycosyltransferase 2-like" evidence="3">
    <location>
        <begin position="4"/>
        <end position="102"/>
    </location>
</feature>
<dbReference type="EMBL" id="CP016786">
    <property type="protein sequence ID" value="ASW43117.1"/>
    <property type="molecule type" value="Genomic_DNA"/>
</dbReference>
<evidence type="ECO:0000313" key="5">
    <source>
        <dbReference type="Proteomes" id="UP000264883"/>
    </source>
</evidence>
<dbReference type="InterPro" id="IPR019734">
    <property type="entry name" value="TPR_rpt"/>
</dbReference>
<evidence type="ECO:0000313" key="4">
    <source>
        <dbReference type="EMBL" id="ASW43117.1"/>
    </source>
</evidence>
<dbReference type="Pfam" id="PF13181">
    <property type="entry name" value="TPR_8"/>
    <property type="match status" value="1"/>
</dbReference>
<gene>
    <name evidence="4" type="ORF">BEN51_06375</name>
</gene>
<dbReference type="Pfam" id="PF00535">
    <property type="entry name" value="Glycos_transf_2"/>
    <property type="match status" value="1"/>
</dbReference>
<feature type="repeat" description="TPR" evidence="1">
    <location>
        <begin position="273"/>
        <end position="306"/>
    </location>
</feature>
<dbReference type="OrthoDB" id="9815923at2"/>
<accession>A0A343JC59</accession>
<keyword evidence="1" id="KW-0802">TPR repeat</keyword>
<dbReference type="InterPro" id="IPR011990">
    <property type="entry name" value="TPR-like_helical_dom_sf"/>
</dbReference>
<keyword evidence="2" id="KW-0175">Coiled coil</keyword>
<dbReference type="SUPFAM" id="SSF53448">
    <property type="entry name" value="Nucleotide-diphospho-sugar transferases"/>
    <property type="match status" value="1"/>
</dbReference>
<evidence type="ECO:0000256" key="2">
    <source>
        <dbReference type="SAM" id="Coils"/>
    </source>
</evidence>
<dbReference type="InterPro" id="IPR001173">
    <property type="entry name" value="Glyco_trans_2-like"/>
</dbReference>
<name>A0A343JC59_9CLOT</name>
<evidence type="ECO:0000259" key="3">
    <source>
        <dbReference type="Pfam" id="PF00535"/>
    </source>
</evidence>
<dbReference type="CDD" id="cd02511">
    <property type="entry name" value="Beta4Glucosyltransferase"/>
    <property type="match status" value="1"/>
</dbReference>
<dbReference type="PANTHER" id="PTHR43630">
    <property type="entry name" value="POLY-BETA-1,6-N-ACETYL-D-GLUCOSAMINE SYNTHASE"/>
    <property type="match status" value="1"/>
</dbReference>
<dbReference type="SMART" id="SM00028">
    <property type="entry name" value="TPR"/>
    <property type="match status" value="5"/>
</dbReference>
<organism evidence="4 5">
    <name type="scientific">Clostridium isatidis</name>
    <dbReference type="NCBI Taxonomy" id="182773"/>
    <lineage>
        <taxon>Bacteria</taxon>
        <taxon>Bacillati</taxon>
        <taxon>Bacillota</taxon>
        <taxon>Clostridia</taxon>
        <taxon>Eubacteriales</taxon>
        <taxon>Clostridiaceae</taxon>
        <taxon>Clostridium</taxon>
    </lineage>
</organism>
<dbReference type="InterPro" id="IPR029044">
    <property type="entry name" value="Nucleotide-diphossugar_trans"/>
</dbReference>
<dbReference type="PANTHER" id="PTHR43630:SF2">
    <property type="entry name" value="GLYCOSYLTRANSFERASE"/>
    <property type="match status" value="1"/>
</dbReference>
<reference evidence="4 5" key="1">
    <citation type="submission" date="2016-08" db="EMBL/GenBank/DDBJ databases">
        <title>Complete Genome Sequence Of The Indigo Reducing Clostridium isatidis DSM15098.</title>
        <authorList>
            <person name="Little G.T."/>
            <person name="Minton N.P."/>
        </authorList>
    </citation>
    <scope>NUCLEOTIDE SEQUENCE [LARGE SCALE GENOMIC DNA]</scope>
    <source>
        <strain evidence="4 5">DSM 15098</strain>
    </source>
</reference>
<feature type="coiled-coil region" evidence="2">
    <location>
        <begin position="623"/>
        <end position="652"/>
    </location>
</feature>
<sequence>MLLSIAMIVKNEENNLPRALEALMALKNKIDYEIIIVDTGSEDNTIHIAKQYTNKVFKKEWTGNFSEMRNYSISKCKGEWILVLDADEVLENPNELIKFFKAKDVKKFNSATIKFKNMITNKENDYLIGTLVRLFRNRKEFYYTGRVHEQPKILEPTKLTNITLIHYGYSRESFNLMNYKYERNLKLLLEDLKEDNNNPYTYFQLAQTYGMANMPDKAYESISKAFELIKDVKDKSKYLYIYHLLSMYLNSIGEYERTIELCKEALSYRKEHLDFYYFIGKAYSLLNDYKKAEYYYDEYFKLHKKLEEGYIVEDISVSNISFAKKKEMLKERIVLAFKSKDYDYIINNYLLYNEDDIEEILLYAFIRKEKYDKVFAIYKDKEISDKNINNIIFVCDKVTKETLKNDILTIYENLLGLDKRLDNYINYIYKNIDLNKKDIEFDCYYSYKSRILAKYILEEKNSLDIIKNLNKNDMISYLIDLNKDYRGIDLFYQYSKDNFLNNNLEDLSFLNIIEDLLIKSNNIEKENYDRLLYRTIINKINFIKKVYNNEVLNKYYKKICSKDEIFFIELFNLFKIYSVDTVMYIRKLRKMIKEYPEYKVLIDYLKDSIQLDNINYNLIFNEKENLINNIQILIENNRIKEAEEILKELSNSFKFDSRINNLLGVVHYIKGEYEQALTYIGLSKIFNNDDFDATYNLALILQNLNRNKESLYYYKEALILCGDENIKNDILEIIKFLE</sequence>
<dbReference type="Gene3D" id="1.25.40.10">
    <property type="entry name" value="Tetratricopeptide repeat domain"/>
    <property type="match status" value="2"/>
</dbReference>
<dbReference type="PROSITE" id="PS50005">
    <property type="entry name" value="TPR"/>
    <property type="match status" value="1"/>
</dbReference>
<keyword evidence="5" id="KW-1185">Reference proteome</keyword>
<dbReference type="AlphaFoldDB" id="A0A343JC59"/>
<dbReference type="Gene3D" id="3.90.550.10">
    <property type="entry name" value="Spore Coat Polysaccharide Biosynthesis Protein SpsA, Chain A"/>
    <property type="match status" value="1"/>
</dbReference>
<dbReference type="RefSeq" id="WP_119865255.1">
    <property type="nucleotide sequence ID" value="NZ_CP016786.1"/>
</dbReference>
<proteinExistence type="predicted"/>
<dbReference type="SUPFAM" id="SSF48452">
    <property type="entry name" value="TPR-like"/>
    <property type="match status" value="2"/>
</dbReference>
<evidence type="ECO:0000256" key="1">
    <source>
        <dbReference type="PROSITE-ProRule" id="PRU00339"/>
    </source>
</evidence>